<dbReference type="InterPro" id="IPR050271">
    <property type="entry name" value="UDP-glycosyltransferase"/>
</dbReference>
<dbReference type="EMBL" id="JACVFC010000001">
    <property type="protein sequence ID" value="MBC9929283.1"/>
    <property type="molecule type" value="Genomic_DNA"/>
</dbReference>
<dbReference type="PANTHER" id="PTHR48043">
    <property type="entry name" value="EG:EG0003.4 PROTEIN-RELATED"/>
    <property type="match status" value="1"/>
</dbReference>
<dbReference type="InterPro" id="IPR002213">
    <property type="entry name" value="UDP_glucos_trans"/>
</dbReference>
<feature type="domain" description="Erythromycin biosynthesis protein CIII-like C-terminal" evidence="3">
    <location>
        <begin position="282"/>
        <end position="383"/>
    </location>
</feature>
<accession>A0ABR7TH70</accession>
<name>A0ABR7TH70_9BACT</name>
<keyword evidence="5" id="KW-1185">Reference proteome</keyword>
<evidence type="ECO:0000259" key="3">
    <source>
        <dbReference type="Pfam" id="PF06722"/>
    </source>
</evidence>
<evidence type="ECO:0000313" key="4">
    <source>
        <dbReference type="EMBL" id="MBC9929283.1"/>
    </source>
</evidence>
<keyword evidence="2" id="KW-0808">Transferase</keyword>
<evidence type="ECO:0000313" key="5">
    <source>
        <dbReference type="Proteomes" id="UP000659124"/>
    </source>
</evidence>
<dbReference type="CDD" id="cd03784">
    <property type="entry name" value="GT1_Gtf-like"/>
    <property type="match status" value="1"/>
</dbReference>
<keyword evidence="1" id="KW-0328">Glycosyltransferase</keyword>
<dbReference type="PANTHER" id="PTHR48043:SF145">
    <property type="entry name" value="FI06409P-RELATED"/>
    <property type="match status" value="1"/>
</dbReference>
<dbReference type="Proteomes" id="UP000659124">
    <property type="component" value="Unassembled WGS sequence"/>
</dbReference>
<sequence>MAATILFLPDLDEGHIFPTIGLAQRLEDHGYEVIYLTIEDNKAYLDEYGFESEVVFREIYPYGWRFSTSYGGEVNDSIACLHLLPLLQGELDEIIQRRCPDLLIISFFLPVEALLLHYKYRLPQIMITSFLREPFKSPFNNCLETVMKIAASSPGVLDEMITGLLSTGVEANSLQELAAPLQQIPELITCPEILDFPGMEFPGNVFHIEPSVRQVTLSRQRLRVPAGKKIILASFGSQVSMYRQMNELFIARMLEVMKLPEAEEWHLFLGIGREADPAQCAAGVTDNVTILNWLPMPELLEHSALALIHGGLGAIKECISFRVPMVIFPITAEQVLNSERIIFHRLGASGRIDMLKAPEIAHLMTDILMNEDIREQLDSMSREFRRREEAGAGVEIITRLINNSIA</sequence>
<evidence type="ECO:0000256" key="1">
    <source>
        <dbReference type="ARBA" id="ARBA00022676"/>
    </source>
</evidence>
<dbReference type="RefSeq" id="WP_188086422.1">
    <property type="nucleotide sequence ID" value="NZ_JACVFC010000001.1"/>
</dbReference>
<protein>
    <submittedName>
        <fullName evidence="4">Glycosyltransferase family 1 protein</fullName>
    </submittedName>
</protein>
<proteinExistence type="predicted"/>
<gene>
    <name evidence="4" type="ORF">ICL07_02790</name>
</gene>
<dbReference type="InterPro" id="IPR010610">
    <property type="entry name" value="EryCIII-like_C"/>
</dbReference>
<dbReference type="Pfam" id="PF06722">
    <property type="entry name" value="EryCIII-like_C"/>
    <property type="match status" value="1"/>
</dbReference>
<evidence type="ECO:0000256" key="2">
    <source>
        <dbReference type="ARBA" id="ARBA00022679"/>
    </source>
</evidence>
<organism evidence="4 5">
    <name type="scientific">Chitinophaga qingshengii</name>
    <dbReference type="NCBI Taxonomy" id="1569794"/>
    <lineage>
        <taxon>Bacteria</taxon>
        <taxon>Pseudomonadati</taxon>
        <taxon>Bacteroidota</taxon>
        <taxon>Chitinophagia</taxon>
        <taxon>Chitinophagales</taxon>
        <taxon>Chitinophagaceae</taxon>
        <taxon>Chitinophaga</taxon>
    </lineage>
</organism>
<dbReference type="Gene3D" id="3.40.50.2000">
    <property type="entry name" value="Glycogen Phosphorylase B"/>
    <property type="match status" value="2"/>
</dbReference>
<comment type="caution">
    <text evidence="4">The sequence shown here is derived from an EMBL/GenBank/DDBJ whole genome shotgun (WGS) entry which is preliminary data.</text>
</comment>
<reference evidence="4 5" key="1">
    <citation type="submission" date="2020-09" db="EMBL/GenBank/DDBJ databases">
        <title>Genome sequences of type strains of Chitinophaga qingshengii and Chitinophaga varians.</title>
        <authorList>
            <person name="Kittiwongwattana C."/>
        </authorList>
    </citation>
    <scope>NUCLEOTIDE SEQUENCE [LARGE SCALE GENOMIC DNA]</scope>
    <source>
        <strain evidence="4 5">JCM 30026</strain>
    </source>
</reference>
<dbReference type="SUPFAM" id="SSF53756">
    <property type="entry name" value="UDP-Glycosyltransferase/glycogen phosphorylase"/>
    <property type="match status" value="1"/>
</dbReference>